<comment type="caution">
    <text evidence="3">The sequence shown here is derived from an EMBL/GenBank/DDBJ whole genome shotgun (WGS) entry which is preliminary data.</text>
</comment>
<feature type="domain" description="YdbS-like PH" evidence="2">
    <location>
        <begin position="91"/>
        <end position="169"/>
    </location>
</feature>
<keyword evidence="1" id="KW-1133">Transmembrane helix</keyword>
<sequence>MNPHPYPPRHPHHRPGWAPPARPAMEVHRLHWATAPLRSLNIVVVYFVLIGMWLLLDPEDWSRLDPARFLVFLLVTFPVAVVAGVIGVWAWWAVRFWIDGDDLVVDTGMVRSRIRRIPLSRMQGVDVVSPLLGRLLGLAEVRLELAGGSSAEITLRYLGKRRARELRAELVALAAGLPGHTPEAPERPFCRVGFGVLFASLALRIPVLLSFALFVALVVFGIATGELAVLAVAVPILLGLCREVIAPLVMYTRFRSSIAPDGIRLRFGLLESRLQTVPPGRIQALRVVEPWMWRYFGWARVEMTVAGYGGERQSLSSTLLPVGPVEAAFAMVSEVFPGVVVEGVALTPTQSRWRKNDAAGISREVFVSRRGRFRRTWDVVDFARAQSVRLTSSPLQRLLGLGTVQVDVPPGPVQVAAVDWEVARARGLADETVARARPARARSGSLEHWAG</sequence>
<accession>A0ABP4C7Q0</accession>
<dbReference type="Pfam" id="PF03703">
    <property type="entry name" value="bPH_2"/>
    <property type="match status" value="3"/>
</dbReference>
<keyword evidence="1" id="KW-0812">Transmembrane</keyword>
<feature type="domain" description="YdbS-like PH" evidence="2">
    <location>
        <begin position="251"/>
        <end position="315"/>
    </location>
</feature>
<feature type="transmembrane region" description="Helical" evidence="1">
    <location>
        <begin position="68"/>
        <end position="92"/>
    </location>
</feature>
<reference evidence="4" key="1">
    <citation type="journal article" date="2019" name="Int. J. Syst. Evol. Microbiol.">
        <title>The Global Catalogue of Microorganisms (GCM) 10K type strain sequencing project: providing services to taxonomists for standard genome sequencing and annotation.</title>
        <authorList>
            <consortium name="The Broad Institute Genomics Platform"/>
            <consortium name="The Broad Institute Genome Sequencing Center for Infectious Disease"/>
            <person name="Wu L."/>
            <person name="Ma J."/>
        </authorList>
    </citation>
    <scope>NUCLEOTIDE SEQUENCE [LARGE SCALE GENOMIC DNA]</scope>
    <source>
        <strain evidence="4">JCM 10696</strain>
    </source>
</reference>
<organism evidence="3 4">
    <name type="scientific">Actinocorallia libanotica</name>
    <dbReference type="NCBI Taxonomy" id="46162"/>
    <lineage>
        <taxon>Bacteria</taxon>
        <taxon>Bacillati</taxon>
        <taxon>Actinomycetota</taxon>
        <taxon>Actinomycetes</taxon>
        <taxon>Streptosporangiales</taxon>
        <taxon>Thermomonosporaceae</taxon>
        <taxon>Actinocorallia</taxon>
    </lineage>
</organism>
<feature type="transmembrane region" description="Helical" evidence="1">
    <location>
        <begin position="201"/>
        <end position="223"/>
    </location>
</feature>
<dbReference type="PANTHER" id="PTHR34473">
    <property type="entry name" value="UPF0699 TRANSMEMBRANE PROTEIN YDBS"/>
    <property type="match status" value="1"/>
</dbReference>
<proteinExistence type="predicted"/>
<dbReference type="PIRSF" id="PIRSF026631">
    <property type="entry name" value="UCP026631"/>
    <property type="match status" value="1"/>
</dbReference>
<dbReference type="EMBL" id="BAAAHH010000026">
    <property type="protein sequence ID" value="GAA0961880.1"/>
    <property type="molecule type" value="Genomic_DNA"/>
</dbReference>
<evidence type="ECO:0000313" key="4">
    <source>
        <dbReference type="Proteomes" id="UP001500665"/>
    </source>
</evidence>
<feature type="domain" description="YdbS-like PH" evidence="2">
    <location>
        <begin position="364"/>
        <end position="424"/>
    </location>
</feature>
<evidence type="ECO:0000256" key="1">
    <source>
        <dbReference type="SAM" id="Phobius"/>
    </source>
</evidence>
<feature type="transmembrane region" description="Helical" evidence="1">
    <location>
        <begin position="39"/>
        <end position="56"/>
    </location>
</feature>
<dbReference type="InterPro" id="IPR014529">
    <property type="entry name" value="UCP026631"/>
</dbReference>
<protein>
    <submittedName>
        <fullName evidence="3">PH domain-containing protein</fullName>
    </submittedName>
</protein>
<dbReference type="InterPro" id="IPR005182">
    <property type="entry name" value="YdbS-like_PH"/>
</dbReference>
<gene>
    <name evidence="3" type="ORF">GCM10009550_55140</name>
</gene>
<dbReference type="PANTHER" id="PTHR34473:SF2">
    <property type="entry name" value="UPF0699 TRANSMEMBRANE PROTEIN YDBT"/>
    <property type="match status" value="1"/>
</dbReference>
<name>A0ABP4C7Q0_9ACTN</name>
<dbReference type="Proteomes" id="UP001500665">
    <property type="component" value="Unassembled WGS sequence"/>
</dbReference>
<feature type="transmembrane region" description="Helical" evidence="1">
    <location>
        <begin position="229"/>
        <end position="251"/>
    </location>
</feature>
<evidence type="ECO:0000313" key="3">
    <source>
        <dbReference type="EMBL" id="GAA0961880.1"/>
    </source>
</evidence>
<dbReference type="RefSeq" id="WP_344243891.1">
    <property type="nucleotide sequence ID" value="NZ_BAAAHH010000026.1"/>
</dbReference>
<evidence type="ECO:0000259" key="2">
    <source>
        <dbReference type="Pfam" id="PF03703"/>
    </source>
</evidence>
<keyword evidence="4" id="KW-1185">Reference proteome</keyword>
<keyword evidence="1" id="KW-0472">Membrane</keyword>